<dbReference type="GO" id="GO:0006633">
    <property type="term" value="P:fatty acid biosynthetic process"/>
    <property type="evidence" value="ECO:0007669"/>
    <property type="project" value="InterPro"/>
</dbReference>
<dbReference type="Pfam" id="PF02801">
    <property type="entry name" value="Ketoacyl-synt_C"/>
    <property type="match status" value="3"/>
</dbReference>
<dbReference type="PROSITE" id="PS00606">
    <property type="entry name" value="KS3_1"/>
    <property type="match status" value="2"/>
</dbReference>
<dbReference type="CDD" id="cd02440">
    <property type="entry name" value="AdoMet_MTases"/>
    <property type="match status" value="1"/>
</dbReference>
<feature type="compositionally biased region" description="Basic and acidic residues" evidence="11">
    <location>
        <begin position="715"/>
        <end position="726"/>
    </location>
</feature>
<evidence type="ECO:0000259" key="13">
    <source>
        <dbReference type="PROSITE" id="PS52004"/>
    </source>
</evidence>
<dbReference type="InterPro" id="IPR006162">
    <property type="entry name" value="Ppantetheine_attach_site"/>
</dbReference>
<dbReference type="PROSITE" id="PS50075">
    <property type="entry name" value="CARRIER"/>
    <property type="match status" value="4"/>
</dbReference>
<feature type="compositionally biased region" description="Basic and acidic residues" evidence="11">
    <location>
        <begin position="688"/>
        <end position="698"/>
    </location>
</feature>
<dbReference type="InterPro" id="IPR014030">
    <property type="entry name" value="Ketoacyl_synth_N"/>
</dbReference>
<dbReference type="Pfam" id="PF21089">
    <property type="entry name" value="PKS_DH_N"/>
    <property type="match status" value="1"/>
</dbReference>
<evidence type="ECO:0000256" key="10">
    <source>
        <dbReference type="PROSITE-ProRule" id="PRU01363"/>
    </source>
</evidence>
<feature type="domain" description="Carrier" evidence="12">
    <location>
        <begin position="3662"/>
        <end position="3739"/>
    </location>
</feature>
<dbReference type="InterPro" id="IPR020807">
    <property type="entry name" value="PKS_DH"/>
</dbReference>
<dbReference type="InterPro" id="IPR049551">
    <property type="entry name" value="PKS_DH_C"/>
</dbReference>
<evidence type="ECO:0000256" key="9">
    <source>
        <dbReference type="ARBA" id="ARBA00054155"/>
    </source>
</evidence>
<keyword evidence="3" id="KW-0596">Phosphopantetheine</keyword>
<sequence>MTTGNGKGHHGLPPSDAEKRELLLRLLQERRGIAGPQPIAIIGLSGRYPQADTLDAFWTHLKAGRSCISEVPPERWRWERYHHPDSEQPDSIYSRWGGFLADFDKFDPAFFNISPREAEVMDPQERLFLEVAWATFEDAGYDVTAPSLDRDIGVFVGAMNGGYGWVAGEAWASGLWSSGRAAYWSIANRVSYLLNLSGPSFALDSACSSSLTALHLACESLRRGECRAALVGGVNLILHPLHYYGLVSMRMLSHGDQCRAFGDGADGFVDGEGVGAVLLKPLAQALADKDRIWAVIRGTAVNAGGKTSGYTVPNPHAQEQVIARALKEAGVHPRTISYVEAHGTGTSLGDPIEIAGLQRAWRAHTQDRQFCALGSVKSNIGHLESAAGIAALTKVALQLRDGLLVPSLHSEVTNPHIDFAASPFFVQHALSEWRRPDDGKTPRRAGISSFGAGGANAHVILEEAPAQPGPALPEEEGVPLVLVLSAKNQERLRAYAGVMADFLERNERARERGEFSVRLADIAYTSQVGRQAMEERLAVVASRVGVFIDALRAFASQQATSGVLFHGRASPSAEQPAPLPAESTAEAMARGWVAGAPVSWSRLHEGRPRQRVSIPTYPFSRKRYWIGEQRARMARRDAPASPPARVEPAPPPPTESPANEVPVVQRPKIQLKRPGQVSPRESTPSETSHVEPRQEPAPRVESPAEPAKVMAPEAPRQETEPASARRVDARAVQAKLKQIVKEGLAAVLYTEASDIDEVKPFLELGVDSILVVEFVKGLNQTLGTRLKVNKLYDFPSVNLLTDHLLTLVDGAALLGGGEPLSVEVAPSPVSAAPAAAMPPVSPTVVMPPASPSGGMHQLPPAVAMPPAPPTVAMPVAAPTVGLPAVPAAAVMPPTSPSVAMPAVPATVTMAQGSPAAAMPSAAPIVATPSVQTTVAIPPASPTVAAHSVQTTVAIPPASPTVAAHSAPTPVAAPPAPMQVSPAATSLPEPVPTVSAPRERKPIAEPVRETAVAIIGMAGRFPGAQNLDEYWSNLARGVDSVTEVPPERWSVAKHFDPDPKKKGTSYSKWGGFLTDIDKFDPLFFSVSPAEARLMDPQQRLFLEQAWKAFEDAGYSPEQLDQARCGVFVGLMSNDYARMILAAEPDRSPSLQMMGNSSSILAARIAYLLNLKGPALCLDTACSSSLVATHLAVQSLLAGETDLMLAGGVTLYLDEESYIQMSKAGMLSPEGRCKTFDDRADGFVPGEGVGAVVLKRLSDALRDGDHVYGIIRGSGLNQDGKTNGISAPSSEAQMRLELEVYQRSGISPDSLTYVEAHGTGTRLGDPIEIEALSEAFARYTDRKQFCAIGSVKSNLGHTSAAAGMAGLMKVLLSFRHRQLPPSLHFHRQNSHIDFGSTPFFVNTALRDWVVPGHGPRRAAISGFSFSGTNAHLVLEEPPVREPSRREAPGTWHVFPFSAKTEDSLAWRLRDMAAWLRKQGEGIPLGDIAYVLATGRAHHRFRVAFVVRDRHELLDALDAALAGRDAPGLLVAEPGTSTQKVDPFLQDLGERLLGELGSRAGLPEETAREKLRSLASLYVRGCQLGWARLFPGRHLRVPLPTYPFARDRYWIADGARGAEKALPEGLDVEATHALLGGAYRTLLDTSSPMLADHRVEGASVLPGMACLELARAAHARLHGEGPVTLSQVAWLQPWMLGAGEKERAVWAVVSPRADHTAFEIRGGPRTDAVVHCKGRIGPVERGSTSDNPRLAVEPIRARCTERVGAAELYRRFEGMRLSYGPSFRTVREVWSNGEEALGRLELPDAATGDGRGWSLLPNLLDGAAQTIAVLAGQEGGTVLPFAVGAVELHRPLPRAGYAYVRTLERSRYDVTLVDDQGDVCLVLRELRFRGNKAPDPTPRRTDVQDAEPGFFYVPQWTPAPLASGAVSDVSSMSAVILSTADNLGLEESLAAAHGQARVVRVRLGLRTRQEAPGRWEWASDDVEGLKAWWDEAGGPRRVYFLGGIETREPSIEDLGALDASQERGVVSLFRLLKGLSRLGGLRQALDLKVVTVDAHAVLDEERGRPYGASLHGFCKSLAKEYPMLAVSCLDVGSRDVLQAPGRVVAHLLAEPAQKASEDVAVRDGGRLVRRLLPARLETGELPLRQNGVYLIVGGTGGIGLQLAEDLAGRYRARLVLLGRSALTDAQRRRIADIEARGGTVLHVQADVSDESSMRAAIARVKSRFGEIHGAVHSALVLRDAPLERMDEAALREALASKVRGSVVLHTVLRDEPLDFLLFFSSVQSFTGNAGQSNYAAASTFQDALAGFLSRTSRARVKVINWGYWGSVGAVVDAKYQRAMALRGVHSIEIPEGMDAIRRVLASGASQVIAFKAERDILTKLGVDWSQQAVVRAARHVPAPGAARPTPVAAPQVSAGPSLAEVERRIVEHTSAALGVNAKSLDPEVPFSDYGVDSITGAALIERISEDFDLDLPVTVVFDYSSVRELARHLLSQLGARKVTEPEPFEAREPEPALPVIEVRAAEQREPPRPEPVREPVASPEPVTRRAPVSGGIAIIGMSGRFPGAPDLDTFWKRLAGGDDLIEEIPRERWDIDAVYDPTPHKDPDKTYGRWGGFLGDIDKFDAAFFNIAGREADLMDPQQRLFLEESWKALEDAGYATKSVSNRRCGVFVGVETGDYALGMARAGVRREAQAIWGNDTSILAARISYFLNLKGPAVALNTACSSSLVAIHLACQSLLTGESEMAIAGGVYVATTPDFHIHASNALMLSPDGRCRSFAQGANGFVPGEGVGAVVLKPLEAALRDGDPIHGVIRATGTNQDGRTNGITAPSAAAQTELEVSVYEAAGCDPDTITYVEAHGSGTKLGDPIEVRALTNAFRRWTNRKAYCALGSVKTNIGHTISAAGIAGVLKVLLSLKHGAIPPSLHFDVPNEHIDFANSPFFVNTRLREWVPTPGAPKRAAVSSFGFSGTNAHVLLEEAPARRAPPRASSEAAPQFLPLSAKTPESLQLAALQLTDFLRRLTPGGSVDRDEAGSLSQTVVAVAADLLQVSARAIDPERPFEECGLDAQQLAVLAEELSRKLGTDVRPRMLIDFPTPGALARHLAKPVPRVRVADGAEAPTLADVAYTLQTGREAMGERLAIVATRVDEAIEALTRFAAGQELPSVLYRGRVGADSAVMGLLSQGRAGEAFLRVAMEEKQLSTLAQLWVMGLDVPWRTLHGDVTPRRVSLPTYPFARVRHWFTDEAPAPREVPSLLDSGVEQSLSALAQRQRPAPVRQDEYERFGQLLLLDTFQRLGVFLRGGERYSLESLRARLRIADAHARLYVALLDVLARAGFVRVEGNEVTGLAALDGAPLRTELRGLEALGERLSREIPMAAPYIRVLRVCAARYGEVLRGEIPATDVLFPQSSMELMGALYKGNAIADYYNQLVADSVRRYIEERSPSLPTGGKIRILEVGAGTGGTSELVLRAIRGYGERLVYTYTDVSRSFVEYGRKHFDADFMAFSVLNIEKDITTQGFEPGSFDLVIAANVLHATPSLRATLGQVKALLKPGGWLVLNEVTTPQDFATMVLGLLPGWWCFQDPELRLKDSPLLTPPMWTALLGELGFPKVVTLGAPDGSRRELGQSILIAERDRSARVVSEARSRPSAPAPVSRPVPTAGRDRPAPVTSGKSLEAVIAQSIEAVLRNGVVDLDPHAPFQDFGIDSIYAVSIVERLNEVLGIQLRTTDLFNFASIAKLAEHIRTHAPSARVERATSDIGPESVAAPSPGSPPSAAVPGDGNGRTQASVSASSPPSSAPVDGKPHDGGDGLLLMLERIEAGELDVSAVQRFVGGAS</sequence>
<dbReference type="InterPro" id="IPR042104">
    <property type="entry name" value="PKS_dehydratase_sf"/>
</dbReference>
<comment type="function">
    <text evidence="9">Involved in production of the polyketide antibiotic thailandamide.</text>
</comment>
<evidence type="ECO:0000256" key="4">
    <source>
        <dbReference type="ARBA" id="ARBA00022490"/>
    </source>
</evidence>
<evidence type="ECO:0000259" key="14">
    <source>
        <dbReference type="PROSITE" id="PS52019"/>
    </source>
</evidence>
<keyword evidence="5" id="KW-0597">Phosphoprotein</keyword>
<keyword evidence="8" id="KW-0511">Multifunctional enzyme</keyword>
<dbReference type="GO" id="GO:0005737">
    <property type="term" value="C:cytoplasm"/>
    <property type="evidence" value="ECO:0007669"/>
    <property type="project" value="UniProtKB-SubCell"/>
</dbReference>
<dbReference type="EMBL" id="KY765914">
    <property type="protein sequence ID" value="ASA76631.1"/>
    <property type="molecule type" value="Genomic_DNA"/>
</dbReference>
<feature type="region of interest" description="Disordered" evidence="11">
    <location>
        <begin position="964"/>
        <end position="997"/>
    </location>
</feature>
<dbReference type="SUPFAM" id="SSF53901">
    <property type="entry name" value="Thiolase-like"/>
    <property type="match status" value="3"/>
</dbReference>
<dbReference type="SUPFAM" id="SSF47336">
    <property type="entry name" value="ACP-like"/>
    <property type="match status" value="4"/>
</dbReference>
<dbReference type="GO" id="GO:0031177">
    <property type="term" value="F:phosphopantetheine binding"/>
    <property type="evidence" value="ECO:0007669"/>
    <property type="project" value="InterPro"/>
</dbReference>
<dbReference type="Pfam" id="PF00550">
    <property type="entry name" value="PP-binding"/>
    <property type="match status" value="4"/>
</dbReference>
<dbReference type="Pfam" id="PF00109">
    <property type="entry name" value="ketoacyl-synt"/>
    <property type="match status" value="3"/>
</dbReference>
<dbReference type="Gene3D" id="3.40.50.150">
    <property type="entry name" value="Vaccinia Virus protein VP39"/>
    <property type="match status" value="1"/>
</dbReference>
<feature type="domain" description="Ketosynthase family 3 (KS3)" evidence="13">
    <location>
        <begin position="36"/>
        <end position="463"/>
    </location>
</feature>
<feature type="region of interest" description="N-terminal hotdog fold" evidence="10">
    <location>
        <begin position="1616"/>
        <end position="1740"/>
    </location>
</feature>
<feature type="region of interest" description="Disordered" evidence="11">
    <location>
        <begin position="3739"/>
        <end position="3803"/>
    </location>
</feature>
<dbReference type="PANTHER" id="PTHR43775">
    <property type="entry name" value="FATTY ACID SYNTHASE"/>
    <property type="match status" value="1"/>
</dbReference>
<feature type="active site" description="Proton donor; for dehydratase activity" evidence="10">
    <location>
        <position position="1818"/>
    </location>
</feature>
<dbReference type="Gene3D" id="3.10.129.110">
    <property type="entry name" value="Polyketide synthase dehydratase"/>
    <property type="match status" value="1"/>
</dbReference>
<dbReference type="SUPFAM" id="SSF53335">
    <property type="entry name" value="S-adenosyl-L-methionine-dependent methyltransferases"/>
    <property type="match status" value="1"/>
</dbReference>
<dbReference type="InterPro" id="IPR050091">
    <property type="entry name" value="PKS_NRPS_Biosynth_Enz"/>
</dbReference>
<dbReference type="PANTHER" id="PTHR43775:SF37">
    <property type="entry name" value="SI:DKEY-61P9.11"/>
    <property type="match status" value="1"/>
</dbReference>
<evidence type="ECO:0000256" key="7">
    <source>
        <dbReference type="ARBA" id="ARBA00022737"/>
    </source>
</evidence>
<dbReference type="InterPro" id="IPR054514">
    <property type="entry name" value="RhiE-like_linker"/>
</dbReference>
<evidence type="ECO:0000256" key="3">
    <source>
        <dbReference type="ARBA" id="ARBA00022450"/>
    </source>
</evidence>
<dbReference type="Pfam" id="PF22336">
    <property type="entry name" value="RhiE-like_linker"/>
    <property type="match status" value="3"/>
</dbReference>
<dbReference type="InterPro" id="IPR020841">
    <property type="entry name" value="PKS_Beta-ketoAc_synthase_dom"/>
</dbReference>
<dbReference type="InterPro" id="IPR020806">
    <property type="entry name" value="PKS_PP-bd"/>
</dbReference>
<comment type="pathway">
    <text evidence="2">Antibiotic biosynthesis.</text>
</comment>
<feature type="domain" description="Carrier" evidence="12">
    <location>
        <begin position="2413"/>
        <end position="2490"/>
    </location>
</feature>
<dbReference type="InterPro" id="IPR029063">
    <property type="entry name" value="SAM-dependent_MTases_sf"/>
</dbReference>
<gene>
    <name evidence="15" type="primary">pyxD</name>
</gene>
<dbReference type="InterPro" id="IPR009081">
    <property type="entry name" value="PP-bd_ACP"/>
</dbReference>
<dbReference type="InterPro" id="IPR013968">
    <property type="entry name" value="PKS_KR"/>
</dbReference>
<name>A0A1Z2TJL7_9BACT</name>
<dbReference type="InterPro" id="IPR036736">
    <property type="entry name" value="ACP-like_sf"/>
</dbReference>
<dbReference type="InterPro" id="IPR016039">
    <property type="entry name" value="Thiolase-like"/>
</dbReference>
<dbReference type="InterPro" id="IPR018201">
    <property type="entry name" value="Ketoacyl_synth_AS"/>
</dbReference>
<dbReference type="PROSITE" id="PS00012">
    <property type="entry name" value="PHOSPHOPANTETHEINE"/>
    <property type="match status" value="1"/>
</dbReference>
<evidence type="ECO:0000256" key="6">
    <source>
        <dbReference type="ARBA" id="ARBA00022679"/>
    </source>
</evidence>
<dbReference type="SMART" id="SM00826">
    <property type="entry name" value="PKS_DH"/>
    <property type="match status" value="1"/>
</dbReference>
<feature type="region of interest" description="Disordered" evidence="11">
    <location>
        <begin position="2519"/>
        <end position="2541"/>
    </location>
</feature>
<dbReference type="SMART" id="SM00823">
    <property type="entry name" value="PKS_PP"/>
    <property type="match status" value="4"/>
</dbReference>
<feature type="region of interest" description="Disordered" evidence="11">
    <location>
        <begin position="3632"/>
        <end position="3664"/>
    </location>
</feature>
<proteinExistence type="predicted"/>
<feature type="active site" description="Proton acceptor; for dehydratase activity" evidence="10">
    <location>
        <position position="1650"/>
    </location>
</feature>
<dbReference type="Pfam" id="PF14765">
    <property type="entry name" value="PS-DH"/>
    <property type="match status" value="1"/>
</dbReference>
<dbReference type="Gene3D" id="3.30.70.3290">
    <property type="match status" value="1"/>
</dbReference>
<reference evidence="15" key="1">
    <citation type="journal article" date="2017" name="Angew. Chem. Int. Ed. Engl.">
        <title>Pyxipyrrolones: Novel cytotoxic myxobacterial metabolites. Structure elucidation and biosynthesis proposal.</title>
        <authorList>
            <person name="Kjaerulff L."/>
            <person name="Raju R."/>
            <person name="Panter F."/>
            <person name="Scheid U."/>
            <person name="Garcia R."/>
            <person name="Herrmann J."/>
            <person name="Muller R."/>
        </authorList>
    </citation>
    <scope>NUCLEOTIDE SEQUENCE</scope>
    <source>
        <strain evidence="15">MCy9557</strain>
    </source>
</reference>
<dbReference type="Pfam" id="PF08659">
    <property type="entry name" value="KR"/>
    <property type="match status" value="1"/>
</dbReference>
<feature type="domain" description="PKS/mFAS DH" evidence="14">
    <location>
        <begin position="1616"/>
        <end position="1894"/>
    </location>
</feature>
<dbReference type="PROSITE" id="PS52019">
    <property type="entry name" value="PKS_MFAS_DH"/>
    <property type="match status" value="1"/>
</dbReference>
<dbReference type="SMART" id="SM00822">
    <property type="entry name" value="PKS_KR"/>
    <property type="match status" value="1"/>
</dbReference>
<protein>
    <submittedName>
        <fullName evidence="15">Polyketide synthase</fullName>
    </submittedName>
</protein>
<dbReference type="FunFam" id="3.40.47.10:FF:000019">
    <property type="entry name" value="Polyketide synthase type I"/>
    <property type="match status" value="3"/>
</dbReference>
<feature type="compositionally biased region" description="Low complexity" evidence="11">
    <location>
        <begin position="3779"/>
        <end position="3792"/>
    </location>
</feature>
<accession>A0A1Z2TJL7</accession>
<evidence type="ECO:0000256" key="8">
    <source>
        <dbReference type="ARBA" id="ARBA00023268"/>
    </source>
</evidence>
<dbReference type="SMART" id="SM00825">
    <property type="entry name" value="PKS_KS"/>
    <property type="match status" value="3"/>
</dbReference>
<dbReference type="GO" id="GO:0004312">
    <property type="term" value="F:fatty acid synthase activity"/>
    <property type="evidence" value="ECO:0007669"/>
    <property type="project" value="TreeGrafter"/>
</dbReference>
<dbReference type="InterPro" id="IPR049552">
    <property type="entry name" value="PKS_DH_N"/>
</dbReference>
<evidence type="ECO:0000256" key="11">
    <source>
        <dbReference type="SAM" id="MobiDB-lite"/>
    </source>
</evidence>
<dbReference type="GO" id="GO:0004315">
    <property type="term" value="F:3-oxoacyl-[acyl-carrier-protein] synthase activity"/>
    <property type="evidence" value="ECO:0007669"/>
    <property type="project" value="InterPro"/>
</dbReference>
<evidence type="ECO:0000256" key="2">
    <source>
        <dbReference type="ARBA" id="ARBA00004792"/>
    </source>
</evidence>
<dbReference type="CDD" id="cd08953">
    <property type="entry name" value="KR_2_SDR_x"/>
    <property type="match status" value="1"/>
</dbReference>
<feature type="region of interest" description="Disordered" evidence="11">
    <location>
        <begin position="630"/>
        <end position="726"/>
    </location>
</feature>
<feature type="domain" description="Ketosynthase family 3 (KS3)" evidence="13">
    <location>
        <begin position="1008"/>
        <end position="1434"/>
    </location>
</feature>
<evidence type="ECO:0000256" key="5">
    <source>
        <dbReference type="ARBA" id="ARBA00022553"/>
    </source>
</evidence>
<feature type="domain" description="Carrier" evidence="12">
    <location>
        <begin position="3024"/>
        <end position="3101"/>
    </location>
</feature>
<organism evidence="15">
    <name type="scientific">Pyxidicoccus sp. MCy9557</name>
    <dbReference type="NCBI Taxonomy" id="2012863"/>
    <lineage>
        <taxon>Bacteria</taxon>
        <taxon>Pseudomonadati</taxon>
        <taxon>Myxococcota</taxon>
        <taxon>Myxococcia</taxon>
        <taxon>Myxococcales</taxon>
        <taxon>Cystobacterineae</taxon>
        <taxon>Myxococcaceae</taxon>
        <taxon>Pyxidicoccus</taxon>
    </lineage>
</organism>
<keyword evidence="7" id="KW-0677">Repeat</keyword>
<feature type="domain" description="Carrier" evidence="12">
    <location>
        <begin position="734"/>
        <end position="808"/>
    </location>
</feature>
<dbReference type="Pfam" id="PF08242">
    <property type="entry name" value="Methyltransf_12"/>
    <property type="match status" value="1"/>
</dbReference>
<dbReference type="Pfam" id="PF16197">
    <property type="entry name" value="KAsynt_C_assoc"/>
    <property type="match status" value="1"/>
</dbReference>
<dbReference type="InterPro" id="IPR014031">
    <property type="entry name" value="Ketoacyl_synth_C"/>
</dbReference>
<dbReference type="Gene3D" id="3.40.47.10">
    <property type="match status" value="3"/>
</dbReference>
<dbReference type="InterPro" id="IPR049900">
    <property type="entry name" value="PKS_mFAS_DH"/>
</dbReference>
<dbReference type="Gene3D" id="3.40.50.720">
    <property type="entry name" value="NAD(P)-binding Rossmann-like Domain"/>
    <property type="match status" value="1"/>
</dbReference>
<comment type="subcellular location">
    <subcellularLocation>
        <location evidence="1">Cytoplasm</location>
    </subcellularLocation>
</comment>
<dbReference type="Gene3D" id="1.10.1200.10">
    <property type="entry name" value="ACP-like"/>
    <property type="match status" value="3"/>
</dbReference>
<dbReference type="Gene3D" id="1.10.1240.100">
    <property type="match status" value="2"/>
</dbReference>
<keyword evidence="6" id="KW-0808">Transferase</keyword>
<dbReference type="InterPro" id="IPR036291">
    <property type="entry name" value="NAD(P)-bd_dom_sf"/>
</dbReference>
<keyword evidence="4" id="KW-0963">Cytoplasm</keyword>
<feature type="domain" description="Ketosynthase family 3 (KS3)" evidence="13">
    <location>
        <begin position="2546"/>
        <end position="2972"/>
    </location>
</feature>
<evidence type="ECO:0000259" key="12">
    <source>
        <dbReference type="PROSITE" id="PS50075"/>
    </source>
</evidence>
<dbReference type="PROSITE" id="PS52004">
    <property type="entry name" value="KS3_2"/>
    <property type="match status" value="3"/>
</dbReference>
<evidence type="ECO:0000256" key="1">
    <source>
        <dbReference type="ARBA" id="ARBA00004496"/>
    </source>
</evidence>
<dbReference type="InterPro" id="IPR013217">
    <property type="entry name" value="Methyltransf_12"/>
</dbReference>
<dbReference type="CDD" id="cd00833">
    <property type="entry name" value="PKS"/>
    <property type="match status" value="3"/>
</dbReference>
<dbReference type="SUPFAM" id="SSF51735">
    <property type="entry name" value="NAD(P)-binding Rossmann-fold domains"/>
    <property type="match status" value="2"/>
</dbReference>
<feature type="region of interest" description="C-terminal hotdog fold" evidence="10">
    <location>
        <begin position="1757"/>
        <end position="1894"/>
    </location>
</feature>
<feature type="compositionally biased region" description="Low complexity" evidence="11">
    <location>
        <begin position="3752"/>
        <end position="3771"/>
    </location>
</feature>
<feature type="compositionally biased region" description="Basic and acidic residues" evidence="11">
    <location>
        <begin position="2519"/>
        <end position="2530"/>
    </location>
</feature>
<dbReference type="InterPro" id="IPR032821">
    <property type="entry name" value="PKS_assoc"/>
</dbReference>
<dbReference type="InterPro" id="IPR057326">
    <property type="entry name" value="KR_dom"/>
</dbReference>
<evidence type="ECO:0000313" key="15">
    <source>
        <dbReference type="EMBL" id="ASA76631.1"/>
    </source>
</evidence>
<dbReference type="SMART" id="SM01294">
    <property type="entry name" value="PKS_PP_betabranch"/>
    <property type="match status" value="3"/>
</dbReference>